<gene>
    <name evidence="2" type="ORF">CN585_28475</name>
</gene>
<reference evidence="2 3" key="1">
    <citation type="submission" date="2017-09" db="EMBL/GenBank/DDBJ databases">
        <title>Large-scale bioinformatics analysis of Bacillus genomes uncovers conserved roles of natural products in bacterial physiology.</title>
        <authorList>
            <consortium name="Agbiome Team Llc"/>
            <person name="Bleich R.M."/>
            <person name="Grubbs K.J."/>
            <person name="Santa Maria K.C."/>
            <person name="Allen S.E."/>
            <person name="Farag S."/>
            <person name="Shank E.A."/>
            <person name="Bowers A."/>
        </authorList>
    </citation>
    <scope>NUCLEOTIDE SEQUENCE [LARGE SCALE GENOMIC DNA]</scope>
    <source>
        <strain evidence="2 3">AFS021349</strain>
    </source>
</reference>
<keyword evidence="1" id="KW-0472">Membrane</keyword>
<feature type="transmembrane region" description="Helical" evidence="1">
    <location>
        <begin position="38"/>
        <end position="57"/>
    </location>
</feature>
<comment type="caution">
    <text evidence="2">The sequence shown here is derived from an EMBL/GenBank/DDBJ whole genome shotgun (WGS) entry which is preliminary data.</text>
</comment>
<feature type="transmembrane region" description="Helical" evidence="1">
    <location>
        <begin position="6"/>
        <end position="26"/>
    </location>
</feature>
<evidence type="ECO:0000256" key="1">
    <source>
        <dbReference type="SAM" id="Phobius"/>
    </source>
</evidence>
<evidence type="ECO:0000313" key="2">
    <source>
        <dbReference type="EMBL" id="PEP89740.1"/>
    </source>
</evidence>
<accession>A0A2A8H7H7</accession>
<sequence length="62" mass="7050">MFKEIIIAILSIAIWVMVSLEFIKSSKKEDKENNGRKIVTLMSAGILLTLLLIISLYQNIQL</sequence>
<evidence type="ECO:0000313" key="3">
    <source>
        <dbReference type="Proteomes" id="UP000220841"/>
    </source>
</evidence>
<name>A0A2A8H7H7_9BACI</name>
<keyword evidence="1" id="KW-1133">Transmembrane helix</keyword>
<organism evidence="2 3">
    <name type="scientific">Bacillus toyonensis</name>
    <dbReference type="NCBI Taxonomy" id="155322"/>
    <lineage>
        <taxon>Bacteria</taxon>
        <taxon>Bacillati</taxon>
        <taxon>Bacillota</taxon>
        <taxon>Bacilli</taxon>
        <taxon>Bacillales</taxon>
        <taxon>Bacillaceae</taxon>
        <taxon>Bacillus</taxon>
        <taxon>Bacillus cereus group</taxon>
    </lineage>
</organism>
<protein>
    <recommendedName>
        <fullName evidence="4">Group-specific protein</fullName>
    </recommendedName>
</protein>
<keyword evidence="1" id="KW-0812">Transmembrane</keyword>
<dbReference type="AlphaFoldDB" id="A0A2A8H7H7"/>
<dbReference type="RefSeq" id="WP_098227932.1">
    <property type="nucleotide sequence ID" value="NZ_NUBY01000260.1"/>
</dbReference>
<dbReference type="Proteomes" id="UP000220841">
    <property type="component" value="Unassembled WGS sequence"/>
</dbReference>
<evidence type="ECO:0008006" key="4">
    <source>
        <dbReference type="Google" id="ProtNLM"/>
    </source>
</evidence>
<dbReference type="EMBL" id="NUBY01000260">
    <property type="protein sequence ID" value="PEP89740.1"/>
    <property type="molecule type" value="Genomic_DNA"/>
</dbReference>
<proteinExistence type="predicted"/>